<evidence type="ECO:0000256" key="8">
    <source>
        <dbReference type="ARBA" id="ARBA00022891"/>
    </source>
</evidence>
<keyword evidence="7" id="KW-0106">Calcium</keyword>
<dbReference type="InterPro" id="IPR002372">
    <property type="entry name" value="PQQ_rpt_dom"/>
</dbReference>
<evidence type="ECO:0000256" key="14">
    <source>
        <dbReference type="SAM" id="SignalP"/>
    </source>
</evidence>
<dbReference type="InterPro" id="IPR036909">
    <property type="entry name" value="Cyt_c-like_dom_sf"/>
</dbReference>
<dbReference type="SUPFAM" id="SSF46626">
    <property type="entry name" value="Cytochrome c"/>
    <property type="match status" value="1"/>
</dbReference>
<feature type="signal peptide" evidence="14">
    <location>
        <begin position="1"/>
        <end position="27"/>
    </location>
</feature>
<evidence type="ECO:0000256" key="3">
    <source>
        <dbReference type="ARBA" id="ARBA00008156"/>
    </source>
</evidence>
<keyword evidence="17" id="KW-1185">Reference proteome</keyword>
<organism evidence="16 17">
    <name type="scientific">Hyphococcus aureus</name>
    <dbReference type="NCBI Taxonomy" id="2666033"/>
    <lineage>
        <taxon>Bacteria</taxon>
        <taxon>Pseudomonadati</taxon>
        <taxon>Pseudomonadota</taxon>
        <taxon>Alphaproteobacteria</taxon>
        <taxon>Parvularculales</taxon>
        <taxon>Parvularculaceae</taxon>
        <taxon>Hyphococcus</taxon>
    </lineage>
</organism>
<dbReference type="InterPro" id="IPR001479">
    <property type="entry name" value="Quinoprotein_DH_CS"/>
</dbReference>
<dbReference type="SUPFAM" id="SSF50998">
    <property type="entry name" value="Quinoprotein alcohol dehydrogenase-like"/>
    <property type="match status" value="1"/>
</dbReference>
<dbReference type="GO" id="GO:0016491">
    <property type="term" value="F:oxidoreductase activity"/>
    <property type="evidence" value="ECO:0007669"/>
    <property type="project" value="UniProtKB-KW"/>
</dbReference>
<proteinExistence type="inferred from homology"/>
<dbReference type="Proteomes" id="UP001596116">
    <property type="component" value="Unassembled WGS sequence"/>
</dbReference>
<comment type="cofactor">
    <cofactor evidence="2">
        <name>pyrroloquinoline quinone</name>
        <dbReference type="ChEBI" id="CHEBI:58442"/>
    </cofactor>
</comment>
<feature type="compositionally biased region" description="Polar residues" evidence="13">
    <location>
        <begin position="38"/>
        <end position="52"/>
    </location>
</feature>
<keyword evidence="4 12" id="KW-0349">Heme</keyword>
<keyword evidence="8" id="KW-0634">PQQ</keyword>
<evidence type="ECO:0000313" key="17">
    <source>
        <dbReference type="Proteomes" id="UP001596116"/>
    </source>
</evidence>
<sequence length="733" mass="77452">MFQRVFPPSARGFAVAAFALTAGLNLAGCNGPQETEETASALTENASMQTPDQPAAEHANVTSTRLLAADAEPGQWMSHGRTYSEQRHSLLDTINRDTVGRLSLAWYQDLDTNRGQEATPLVIDGVIYITTAWSKVKAYDATSGEELWAYDPQVPGDAAVNACCDVVNRGVAAWNGKLFLGTLDGRLIALDAGAGEEVWSKVTVDRSKPYTITGAPRVVKGKVIIGNGGAEFGVRGYVTAYDAETGDIDWRFYTVPGNPAKGFENDAMAMAANTWNGEWWKLGGGGTVWDSMAYDPELDLLYIGVGNGSPWNQSYRSPGGGDNLFLSSIVALDPDTGEYRWHFQTTPGETWDFTATQQIIIATLTIDGAARKVVMQAPKNGFFYVLDAATGEFISANNFAPINWATGVDPKTGRPIENPEARFDQTGVPFVTMPGPGGAHSWHPMSFNPETGLVYIPVNIGGFPYIPDPNFTPQPRGFNNGVDFAAAALPSDPQIKAAVSSTVGGRLVAWDPVAQKEAWGVPYPGAGNGGTLSTAGGLVFQGTKGGKFAAYDAATGAELWSTDVQTGVVAAPMTFEIDGRQFVAVLAGWGGVEALAPGELGAIGATTPNISRLLVFALDGEMSLPPKPVVAAPHLAPPPLQASAEAVAQGGELYGRYCGVCHGDAAHSAGVLPDLRYSVIPHDSEQFADVVLGGALTENGMVSFSSVLDAESAEALRAYIIARANEDLEIYGK</sequence>
<comment type="caution">
    <text evidence="16">The sequence shown here is derived from an EMBL/GenBank/DDBJ whole genome shotgun (WGS) entry which is preliminary data.</text>
</comment>
<dbReference type="EMBL" id="JBHPON010000002">
    <property type="protein sequence ID" value="MFC6036622.1"/>
    <property type="molecule type" value="Genomic_DNA"/>
</dbReference>
<gene>
    <name evidence="16" type="ORF">ACFMB1_13775</name>
</gene>
<dbReference type="InterPro" id="IPR011047">
    <property type="entry name" value="Quinoprotein_ADH-like_sf"/>
</dbReference>
<dbReference type="EC" id="1.1.2.-" evidence="16"/>
<dbReference type="Pfam" id="PF13442">
    <property type="entry name" value="Cytochrome_CBB3"/>
    <property type="match status" value="1"/>
</dbReference>
<keyword evidence="10 12" id="KW-0408">Iron</keyword>
<evidence type="ECO:0000256" key="2">
    <source>
        <dbReference type="ARBA" id="ARBA00001931"/>
    </source>
</evidence>
<comment type="cofactor">
    <cofactor evidence="1">
        <name>Ca(2+)</name>
        <dbReference type="ChEBI" id="CHEBI:29108"/>
    </cofactor>
</comment>
<evidence type="ECO:0000256" key="7">
    <source>
        <dbReference type="ARBA" id="ARBA00022837"/>
    </source>
</evidence>
<dbReference type="Gene3D" id="2.140.10.10">
    <property type="entry name" value="Quinoprotein alcohol dehydrogenase-like superfamily"/>
    <property type="match status" value="1"/>
</dbReference>
<evidence type="ECO:0000256" key="11">
    <source>
        <dbReference type="ARBA" id="ARBA00023157"/>
    </source>
</evidence>
<dbReference type="PROSITE" id="PS51007">
    <property type="entry name" value="CYTC"/>
    <property type="match status" value="1"/>
</dbReference>
<accession>A0ABW1L2J4</accession>
<keyword evidence="11" id="KW-1015">Disulfide bond</keyword>
<name>A0ABW1L2J4_9PROT</name>
<dbReference type="NCBIfam" id="TIGR03075">
    <property type="entry name" value="PQQ_enz_alc_DH"/>
    <property type="match status" value="1"/>
</dbReference>
<evidence type="ECO:0000313" key="16">
    <source>
        <dbReference type="EMBL" id="MFC6036622.1"/>
    </source>
</evidence>
<feature type="domain" description="Cytochrome c" evidence="15">
    <location>
        <begin position="645"/>
        <end position="724"/>
    </location>
</feature>
<keyword evidence="6 14" id="KW-0732">Signal</keyword>
<protein>
    <submittedName>
        <fullName evidence="16">PQQ-dependent dehydrogenase, methanol/ethanol family</fullName>
        <ecNumber evidence="16">1.1.2.-</ecNumber>
    </submittedName>
</protein>
<reference evidence="16 17" key="1">
    <citation type="submission" date="2024-09" db="EMBL/GenBank/DDBJ databases">
        <authorList>
            <person name="Zhang Z.-H."/>
        </authorList>
    </citation>
    <scope>NUCLEOTIDE SEQUENCE [LARGE SCALE GENOMIC DNA]</scope>
    <source>
        <strain evidence="16 17">HHTR114</strain>
    </source>
</reference>
<dbReference type="SMART" id="SM00564">
    <property type="entry name" value="PQQ"/>
    <property type="match status" value="5"/>
</dbReference>
<dbReference type="PANTHER" id="PTHR32303">
    <property type="entry name" value="QUINOPROTEIN ALCOHOL DEHYDROGENASE (CYTOCHROME C)"/>
    <property type="match status" value="1"/>
</dbReference>
<dbReference type="InterPro" id="IPR018391">
    <property type="entry name" value="PQQ_b-propeller_rpt"/>
</dbReference>
<dbReference type="InterPro" id="IPR009056">
    <property type="entry name" value="Cyt_c-like_dom"/>
</dbReference>
<keyword evidence="5 12" id="KW-0479">Metal-binding</keyword>
<dbReference type="Gene3D" id="1.10.760.10">
    <property type="entry name" value="Cytochrome c-like domain"/>
    <property type="match status" value="1"/>
</dbReference>
<dbReference type="PROSITE" id="PS00364">
    <property type="entry name" value="BACTERIAL_PQQ_2"/>
    <property type="match status" value="1"/>
</dbReference>
<feature type="chain" id="PRO_5045810716" evidence="14">
    <location>
        <begin position="28"/>
        <end position="733"/>
    </location>
</feature>
<dbReference type="CDD" id="cd10279">
    <property type="entry name" value="PQQ_ADH_II"/>
    <property type="match status" value="1"/>
</dbReference>
<evidence type="ECO:0000256" key="13">
    <source>
        <dbReference type="SAM" id="MobiDB-lite"/>
    </source>
</evidence>
<dbReference type="Pfam" id="PF01011">
    <property type="entry name" value="PQQ"/>
    <property type="match status" value="2"/>
</dbReference>
<evidence type="ECO:0000256" key="1">
    <source>
        <dbReference type="ARBA" id="ARBA00001913"/>
    </source>
</evidence>
<evidence type="ECO:0000256" key="4">
    <source>
        <dbReference type="ARBA" id="ARBA00022617"/>
    </source>
</evidence>
<comment type="similarity">
    <text evidence="3">Belongs to the bacterial PQQ dehydrogenase family.</text>
</comment>
<evidence type="ECO:0000256" key="6">
    <source>
        <dbReference type="ARBA" id="ARBA00022729"/>
    </source>
</evidence>
<dbReference type="InterPro" id="IPR017512">
    <property type="entry name" value="PQQ_MeOH/EtOH_DH"/>
</dbReference>
<evidence type="ECO:0000256" key="9">
    <source>
        <dbReference type="ARBA" id="ARBA00023002"/>
    </source>
</evidence>
<dbReference type="RefSeq" id="WP_379882136.1">
    <property type="nucleotide sequence ID" value="NZ_JBHPON010000002.1"/>
</dbReference>
<evidence type="ECO:0000256" key="10">
    <source>
        <dbReference type="ARBA" id="ARBA00023004"/>
    </source>
</evidence>
<keyword evidence="9 16" id="KW-0560">Oxidoreductase</keyword>
<feature type="region of interest" description="Disordered" evidence="13">
    <location>
        <begin position="31"/>
        <end position="59"/>
    </location>
</feature>
<evidence type="ECO:0000259" key="15">
    <source>
        <dbReference type="PROSITE" id="PS51007"/>
    </source>
</evidence>
<evidence type="ECO:0000256" key="12">
    <source>
        <dbReference type="PROSITE-ProRule" id="PRU00433"/>
    </source>
</evidence>
<evidence type="ECO:0000256" key="5">
    <source>
        <dbReference type="ARBA" id="ARBA00022723"/>
    </source>
</evidence>